<evidence type="ECO:0000313" key="1">
    <source>
        <dbReference type="EMBL" id="MBB3862584.1"/>
    </source>
</evidence>
<name>A0A7W6A0J1_9SPHN</name>
<keyword evidence="2" id="KW-1185">Reference proteome</keyword>
<evidence type="ECO:0000313" key="2">
    <source>
        <dbReference type="Proteomes" id="UP000562395"/>
    </source>
</evidence>
<proteinExistence type="predicted"/>
<comment type="caution">
    <text evidence="1">The sequence shown here is derived from an EMBL/GenBank/DDBJ whole genome shotgun (WGS) entry which is preliminary data.</text>
</comment>
<protein>
    <submittedName>
        <fullName evidence="1">Uncharacterized protein</fullName>
    </submittedName>
</protein>
<dbReference type="RefSeq" id="WP_183615060.1">
    <property type="nucleotide sequence ID" value="NZ_JACICY010000017.1"/>
</dbReference>
<organism evidence="1 2">
    <name type="scientific">Novosphingobium hassiacum</name>
    <dbReference type="NCBI Taxonomy" id="173676"/>
    <lineage>
        <taxon>Bacteria</taxon>
        <taxon>Pseudomonadati</taxon>
        <taxon>Pseudomonadota</taxon>
        <taxon>Alphaproteobacteria</taxon>
        <taxon>Sphingomonadales</taxon>
        <taxon>Sphingomonadaceae</taxon>
        <taxon>Novosphingobium</taxon>
    </lineage>
</organism>
<accession>A0A7W6A0J1</accession>
<dbReference type="EMBL" id="JACICY010000017">
    <property type="protein sequence ID" value="MBB3862584.1"/>
    <property type="molecule type" value="Genomic_DNA"/>
</dbReference>
<gene>
    <name evidence="1" type="ORF">GGQ88_003886</name>
</gene>
<sequence length="166" mass="18625">MKRLLDSVWQRRGVSWIWDDEALYTVARPSEVLSLRELLQAGKNWPDDLPSNDGNTLVVAGLDACIDLLSPTDAETWLGDDLKAAVLSFQDAYSGEAALVFWLPSGQRRFHTDMATDAVRWRCAAPHSDQQVEFGRLIWGEARDYPQEIILADGAKPSGLFHLRIT</sequence>
<dbReference type="Proteomes" id="UP000562395">
    <property type="component" value="Unassembled WGS sequence"/>
</dbReference>
<reference evidence="1 2" key="1">
    <citation type="submission" date="2020-08" db="EMBL/GenBank/DDBJ databases">
        <title>Genomic Encyclopedia of Type Strains, Phase IV (KMG-IV): sequencing the most valuable type-strain genomes for metagenomic binning, comparative biology and taxonomic classification.</title>
        <authorList>
            <person name="Goeker M."/>
        </authorList>
    </citation>
    <scope>NUCLEOTIDE SEQUENCE [LARGE SCALE GENOMIC DNA]</scope>
    <source>
        <strain evidence="1 2">DSM 14552</strain>
    </source>
</reference>
<dbReference type="AlphaFoldDB" id="A0A7W6A0J1"/>